<dbReference type="RefSeq" id="WP_207295147.1">
    <property type="nucleotide sequence ID" value="NZ_CP071448.1"/>
</dbReference>
<accession>A0ABX7QBQ9</accession>
<feature type="domain" description="Antitoxin SocA-like Panacea" evidence="1">
    <location>
        <begin position="28"/>
        <end position="126"/>
    </location>
</feature>
<organism evidence="2 3">
    <name type="scientific">Flavobacterium endoglycinae</name>
    <dbReference type="NCBI Taxonomy" id="2816357"/>
    <lineage>
        <taxon>Bacteria</taxon>
        <taxon>Pseudomonadati</taxon>
        <taxon>Bacteroidota</taxon>
        <taxon>Flavobacteriia</taxon>
        <taxon>Flavobacteriales</taxon>
        <taxon>Flavobacteriaceae</taxon>
        <taxon>Flavobacterium</taxon>
    </lineage>
</organism>
<reference evidence="2 3" key="1">
    <citation type="submission" date="2021-03" db="EMBL/GenBank/DDBJ databases">
        <title>Flavobacterium kribbensis sp. nov, an endophytic bacteria, isolated from soybean.</title>
        <authorList>
            <person name="Lee J."/>
            <person name="Seo J."/>
        </authorList>
    </citation>
    <scope>NUCLEOTIDE SEQUENCE [LARGE SCALE GENOMIC DNA]</scope>
    <source>
        <strain evidence="2 3">BB8</strain>
    </source>
</reference>
<gene>
    <name evidence="2" type="ORF">J0383_16880</name>
</gene>
<evidence type="ECO:0000313" key="2">
    <source>
        <dbReference type="EMBL" id="QSW87938.1"/>
    </source>
</evidence>
<proteinExistence type="predicted"/>
<dbReference type="EMBL" id="CP071448">
    <property type="protein sequence ID" value="QSW87938.1"/>
    <property type="molecule type" value="Genomic_DNA"/>
</dbReference>
<evidence type="ECO:0000313" key="3">
    <source>
        <dbReference type="Proteomes" id="UP000663440"/>
    </source>
</evidence>
<evidence type="ECO:0000259" key="1">
    <source>
        <dbReference type="Pfam" id="PF13274"/>
    </source>
</evidence>
<dbReference type="Proteomes" id="UP000663440">
    <property type="component" value="Chromosome"/>
</dbReference>
<dbReference type="InterPro" id="IPR025272">
    <property type="entry name" value="SocA_Panacea"/>
</dbReference>
<name>A0ABX7QBQ9_9FLAO</name>
<sequence length="158" mass="18391">MPYSALFMSGKILERAQEEGEGISNMKLQKLLYIANGIYLVKHGTPLIEEPIKAWKYGPVVEKVYYEFKKYGNESIKEIPWEYQQYKSKVKLDEDAEEAVTFVLEVAKKLSAIQLSNWTHAENSPWTKAKLQKDSLISENDMKIFFEQFFNPELQNAE</sequence>
<dbReference type="Pfam" id="PF13274">
    <property type="entry name" value="SocA_Panacea"/>
    <property type="match status" value="1"/>
</dbReference>
<protein>
    <submittedName>
        <fullName evidence="2">DUF4065 domain-containing protein</fullName>
    </submittedName>
</protein>
<keyword evidence="3" id="KW-1185">Reference proteome</keyword>